<dbReference type="EMBL" id="BAAARV010000080">
    <property type="protein sequence ID" value="GAA2376525.1"/>
    <property type="molecule type" value="Genomic_DNA"/>
</dbReference>
<keyword evidence="2" id="KW-1185">Reference proteome</keyword>
<name>A0ABP5UCC0_9ACTN</name>
<evidence type="ECO:0000313" key="1">
    <source>
        <dbReference type="EMBL" id="GAA2376525.1"/>
    </source>
</evidence>
<reference evidence="2" key="1">
    <citation type="journal article" date="2019" name="Int. J. Syst. Evol. Microbiol.">
        <title>The Global Catalogue of Microorganisms (GCM) 10K type strain sequencing project: providing services to taxonomists for standard genome sequencing and annotation.</title>
        <authorList>
            <consortium name="The Broad Institute Genomics Platform"/>
            <consortium name="The Broad Institute Genome Sequencing Center for Infectious Disease"/>
            <person name="Wu L."/>
            <person name="Ma J."/>
        </authorList>
    </citation>
    <scope>NUCLEOTIDE SEQUENCE [LARGE SCALE GENOMIC DNA]</scope>
    <source>
        <strain evidence="2">JCM 3272</strain>
    </source>
</reference>
<gene>
    <name evidence="1" type="ORF">GCM10010170_080720</name>
</gene>
<sequence>MRARATAASTKSNVDSTLMASILPDLTCEEMRWRHYHGDRRGAATHPLTARSGIRRHHRCLHVIQTVAARRPAVTISERLEIVNNMVALPAQELAGAAGGRQHLLHI</sequence>
<organism evidence="1 2">
    <name type="scientific">Dactylosporangium salmoneum</name>
    <dbReference type="NCBI Taxonomy" id="53361"/>
    <lineage>
        <taxon>Bacteria</taxon>
        <taxon>Bacillati</taxon>
        <taxon>Actinomycetota</taxon>
        <taxon>Actinomycetes</taxon>
        <taxon>Micromonosporales</taxon>
        <taxon>Micromonosporaceae</taxon>
        <taxon>Dactylosporangium</taxon>
    </lineage>
</organism>
<accession>A0ABP5UCC0</accession>
<protein>
    <submittedName>
        <fullName evidence="1">Uncharacterized protein</fullName>
    </submittedName>
</protein>
<dbReference type="Proteomes" id="UP001501444">
    <property type="component" value="Unassembled WGS sequence"/>
</dbReference>
<proteinExistence type="predicted"/>
<comment type="caution">
    <text evidence="1">The sequence shown here is derived from an EMBL/GenBank/DDBJ whole genome shotgun (WGS) entry which is preliminary data.</text>
</comment>
<evidence type="ECO:0000313" key="2">
    <source>
        <dbReference type="Proteomes" id="UP001501444"/>
    </source>
</evidence>